<protein>
    <submittedName>
        <fullName evidence="1">Uncharacterized protein</fullName>
    </submittedName>
</protein>
<evidence type="ECO:0000313" key="1">
    <source>
        <dbReference type="EMBL" id="CAK5061993.1"/>
    </source>
</evidence>
<dbReference type="EMBL" id="CAVMJV010000018">
    <property type="protein sequence ID" value="CAK5061993.1"/>
    <property type="molecule type" value="Genomic_DNA"/>
</dbReference>
<organism evidence="1 2">
    <name type="scientific">Meloidogyne enterolobii</name>
    <name type="common">Root-knot nematode worm</name>
    <name type="synonym">Meloidogyne mayaguensis</name>
    <dbReference type="NCBI Taxonomy" id="390850"/>
    <lineage>
        <taxon>Eukaryota</taxon>
        <taxon>Metazoa</taxon>
        <taxon>Ecdysozoa</taxon>
        <taxon>Nematoda</taxon>
        <taxon>Chromadorea</taxon>
        <taxon>Rhabditida</taxon>
        <taxon>Tylenchina</taxon>
        <taxon>Tylenchomorpha</taxon>
        <taxon>Tylenchoidea</taxon>
        <taxon>Meloidogynidae</taxon>
        <taxon>Meloidogyninae</taxon>
        <taxon>Meloidogyne</taxon>
    </lineage>
</organism>
<proteinExistence type="predicted"/>
<dbReference type="Proteomes" id="UP001497535">
    <property type="component" value="Unassembled WGS sequence"/>
</dbReference>
<name>A0ACB0YTA5_MELEN</name>
<sequence>MAIISLFYNVSIDLLSSLLIAVRLVPKTFVSIQLNFDLFHYVMCANGLLTQFFLPVGLLWK</sequence>
<keyword evidence="2" id="KW-1185">Reference proteome</keyword>
<gene>
    <name evidence="1" type="ORF">MENTE1834_LOCUS16384</name>
</gene>
<comment type="caution">
    <text evidence="1">The sequence shown here is derived from an EMBL/GenBank/DDBJ whole genome shotgun (WGS) entry which is preliminary data.</text>
</comment>
<accession>A0ACB0YTA5</accession>
<reference evidence="1" key="1">
    <citation type="submission" date="2023-11" db="EMBL/GenBank/DDBJ databases">
        <authorList>
            <person name="Poullet M."/>
        </authorList>
    </citation>
    <scope>NUCLEOTIDE SEQUENCE</scope>
    <source>
        <strain evidence="1">E1834</strain>
    </source>
</reference>
<evidence type="ECO:0000313" key="2">
    <source>
        <dbReference type="Proteomes" id="UP001497535"/>
    </source>
</evidence>